<reference evidence="2" key="1">
    <citation type="journal article" date="2017" name="Nat. Commun.">
        <title>The asparagus genome sheds light on the origin and evolution of a young Y chromosome.</title>
        <authorList>
            <person name="Harkess A."/>
            <person name="Zhou J."/>
            <person name="Xu C."/>
            <person name="Bowers J.E."/>
            <person name="Van der Hulst R."/>
            <person name="Ayyampalayam S."/>
            <person name="Mercati F."/>
            <person name="Riccardi P."/>
            <person name="McKain M.R."/>
            <person name="Kakrana A."/>
            <person name="Tang H."/>
            <person name="Ray J."/>
            <person name="Groenendijk J."/>
            <person name="Arikit S."/>
            <person name="Mathioni S.M."/>
            <person name="Nakano M."/>
            <person name="Shan H."/>
            <person name="Telgmann-Rauber A."/>
            <person name="Kanno A."/>
            <person name="Yue Z."/>
            <person name="Chen H."/>
            <person name="Li W."/>
            <person name="Chen Y."/>
            <person name="Xu X."/>
            <person name="Zhang Y."/>
            <person name="Luo S."/>
            <person name="Chen H."/>
            <person name="Gao J."/>
            <person name="Mao Z."/>
            <person name="Pires J.C."/>
            <person name="Luo M."/>
            <person name="Kudrna D."/>
            <person name="Wing R.A."/>
            <person name="Meyers B.C."/>
            <person name="Yi K."/>
            <person name="Kong H."/>
            <person name="Lavrijsen P."/>
            <person name="Sunseri F."/>
            <person name="Falavigna A."/>
            <person name="Ye Y."/>
            <person name="Leebens-Mack J.H."/>
            <person name="Chen G."/>
        </authorList>
    </citation>
    <scope>NUCLEOTIDE SEQUENCE [LARGE SCALE GENOMIC DNA]</scope>
    <source>
        <strain evidence="2">cv. DH0086</strain>
    </source>
</reference>
<organism evidence="1 2">
    <name type="scientific">Asparagus officinalis</name>
    <name type="common">Garden asparagus</name>
    <dbReference type="NCBI Taxonomy" id="4686"/>
    <lineage>
        <taxon>Eukaryota</taxon>
        <taxon>Viridiplantae</taxon>
        <taxon>Streptophyta</taxon>
        <taxon>Embryophyta</taxon>
        <taxon>Tracheophyta</taxon>
        <taxon>Spermatophyta</taxon>
        <taxon>Magnoliopsida</taxon>
        <taxon>Liliopsida</taxon>
        <taxon>Asparagales</taxon>
        <taxon>Asparagaceae</taxon>
        <taxon>Asparagoideae</taxon>
        <taxon>Asparagus</taxon>
    </lineage>
</organism>
<sequence length="96" mass="10578">MENYQTLQWQGKVQAKLTGPTADQAWAHLKDFCLPPQVVPNNQTCYRSGVDGEPRWHRYCAGPVNRSDRPSLSVGLKRGLATDADEGGLVGFVSFS</sequence>
<dbReference type="Proteomes" id="UP000243459">
    <property type="component" value="Chromosome 5"/>
</dbReference>
<dbReference type="PANTHER" id="PTHR33789">
    <property type="entry name" value="LACHRYMATORY-FACTOR SYNTHASE"/>
    <property type="match status" value="1"/>
</dbReference>
<accession>A0A5P1EUM0</accession>
<dbReference type="Gramene" id="ONK69745">
    <property type="protein sequence ID" value="ONK69745"/>
    <property type="gene ID" value="A4U43_C05F26280"/>
</dbReference>
<name>A0A5P1EUM0_ASPOF</name>
<dbReference type="InterPro" id="IPR023393">
    <property type="entry name" value="START-like_dom_sf"/>
</dbReference>
<evidence type="ECO:0000313" key="2">
    <source>
        <dbReference type="Proteomes" id="UP000243459"/>
    </source>
</evidence>
<dbReference type="EMBL" id="CM007385">
    <property type="protein sequence ID" value="ONK69745.1"/>
    <property type="molecule type" value="Genomic_DNA"/>
</dbReference>
<dbReference type="AlphaFoldDB" id="A0A5P1EUM0"/>
<protein>
    <submittedName>
        <fullName evidence="1">Uncharacterized protein</fullName>
    </submittedName>
</protein>
<evidence type="ECO:0000313" key="1">
    <source>
        <dbReference type="EMBL" id="ONK69745.1"/>
    </source>
</evidence>
<dbReference type="PANTHER" id="PTHR33789:SF11">
    <property type="entry name" value="OS05G0202300 PROTEIN"/>
    <property type="match status" value="1"/>
</dbReference>
<gene>
    <name evidence="1" type="ORF">A4U43_C05F26280</name>
</gene>
<dbReference type="InterPro" id="IPR053249">
    <property type="entry name" value="LFS"/>
</dbReference>
<proteinExistence type="predicted"/>
<keyword evidence="2" id="KW-1185">Reference proteome</keyword>
<dbReference type="Gene3D" id="3.30.530.20">
    <property type="match status" value="1"/>
</dbReference>